<evidence type="ECO:0000313" key="2">
    <source>
        <dbReference type="Proteomes" id="UP001190700"/>
    </source>
</evidence>
<dbReference type="AlphaFoldDB" id="A0AAE0LHF4"/>
<name>A0AAE0LHF4_9CHLO</name>
<gene>
    <name evidence="1" type="ORF">CYMTET_7508</name>
</gene>
<dbReference type="Proteomes" id="UP001190700">
    <property type="component" value="Unassembled WGS sequence"/>
</dbReference>
<comment type="caution">
    <text evidence="1">The sequence shown here is derived from an EMBL/GenBank/DDBJ whole genome shotgun (WGS) entry which is preliminary data.</text>
</comment>
<reference evidence="1 2" key="1">
    <citation type="journal article" date="2015" name="Genome Biol. Evol.">
        <title>Comparative Genomics of a Bacterivorous Green Alga Reveals Evolutionary Causalities and Consequences of Phago-Mixotrophic Mode of Nutrition.</title>
        <authorList>
            <person name="Burns J.A."/>
            <person name="Paasch A."/>
            <person name="Narechania A."/>
            <person name="Kim E."/>
        </authorList>
    </citation>
    <scope>NUCLEOTIDE SEQUENCE [LARGE SCALE GENOMIC DNA]</scope>
    <source>
        <strain evidence="1 2">PLY_AMNH</strain>
    </source>
</reference>
<evidence type="ECO:0000313" key="1">
    <source>
        <dbReference type="EMBL" id="KAK3284870.1"/>
    </source>
</evidence>
<sequence length="403" mass="43000">MPDELAKISFEQLSALVIRHCTRWLQAGGNAERDRVAESATLADVSADDDTKAVLKLMLEKIEVLEDFIRTQKGGAGGSDTRSEECTWCAKAKQVVPSTTHDGIARWWALGSGARWPIAGRWMCRTRTHYIRSLYAKCTRRVRTLVGMCSQRWWRCTARRAVLRDGGDTEAFDVSAYSFTVGGAVEELPDDGMAAELAGIVERLGGMAASAGLSLQHFDVEDVEMPPASGGAPSFHAVSDFFALAPASGGELTIGGVDETHAGMVTDEEEDLWYYCPHTGKKERAVRCAGGGYYFMDSHTGAQQHVARDAVTGEFSVGVEDFINNGVNFGAFAVPSDSSDGVHGESGSAAVPAVRAATTSSAMVGRAIDTLPPDTLQAVLQVFHETGELDTSSGGGAFTSDDT</sequence>
<accession>A0AAE0LHF4</accession>
<keyword evidence="2" id="KW-1185">Reference proteome</keyword>
<proteinExistence type="predicted"/>
<organism evidence="1 2">
    <name type="scientific">Cymbomonas tetramitiformis</name>
    <dbReference type="NCBI Taxonomy" id="36881"/>
    <lineage>
        <taxon>Eukaryota</taxon>
        <taxon>Viridiplantae</taxon>
        <taxon>Chlorophyta</taxon>
        <taxon>Pyramimonadophyceae</taxon>
        <taxon>Pyramimonadales</taxon>
        <taxon>Pyramimonadaceae</taxon>
        <taxon>Cymbomonas</taxon>
    </lineage>
</organism>
<protein>
    <submittedName>
        <fullName evidence="1">Uncharacterized protein</fullName>
    </submittedName>
</protein>
<dbReference type="EMBL" id="LGRX02002107">
    <property type="protein sequence ID" value="KAK3284870.1"/>
    <property type="molecule type" value="Genomic_DNA"/>
</dbReference>